<evidence type="ECO:0000313" key="1">
    <source>
        <dbReference type="EMBL" id="MDC3984036.1"/>
    </source>
</evidence>
<proteinExistence type="predicted"/>
<dbReference type="AlphaFoldDB" id="A0A9X4ATY4"/>
<protein>
    <submittedName>
        <fullName evidence="1">Uncharacterized protein</fullName>
    </submittedName>
</protein>
<dbReference type="Proteomes" id="UP001151081">
    <property type="component" value="Unassembled WGS sequence"/>
</dbReference>
<reference evidence="1 2" key="1">
    <citation type="submission" date="2021-04" db="EMBL/GenBank/DDBJ databases">
        <title>Genome analysis of Polyangium sp.</title>
        <authorList>
            <person name="Li Y."/>
            <person name="Wang J."/>
        </authorList>
    </citation>
    <scope>NUCLEOTIDE SEQUENCE [LARGE SCALE GENOMIC DNA]</scope>
    <source>
        <strain evidence="1 2">SDU14</strain>
    </source>
</reference>
<gene>
    <name evidence="1" type="ORF">KEG57_26240</name>
</gene>
<dbReference type="RefSeq" id="WP_272424555.1">
    <property type="nucleotide sequence ID" value="NZ_JAGTJJ010000017.1"/>
</dbReference>
<name>A0A9X4ATY4_9BACT</name>
<keyword evidence="2" id="KW-1185">Reference proteome</keyword>
<sequence>MGRELGLTKKQLDKIPSVILTEAQHKRITTLLNDARQRLPPTSKENVWKVYEEVYEDFPHWLAAIKPYFVK</sequence>
<comment type="caution">
    <text evidence="1">The sequence shown here is derived from an EMBL/GenBank/DDBJ whole genome shotgun (WGS) entry which is preliminary data.</text>
</comment>
<evidence type="ECO:0000313" key="2">
    <source>
        <dbReference type="Proteomes" id="UP001151081"/>
    </source>
</evidence>
<organism evidence="1 2">
    <name type="scientific">Polyangium jinanense</name>
    <dbReference type="NCBI Taxonomy" id="2829994"/>
    <lineage>
        <taxon>Bacteria</taxon>
        <taxon>Pseudomonadati</taxon>
        <taxon>Myxococcota</taxon>
        <taxon>Polyangia</taxon>
        <taxon>Polyangiales</taxon>
        <taxon>Polyangiaceae</taxon>
        <taxon>Polyangium</taxon>
    </lineage>
</organism>
<accession>A0A9X4ATY4</accession>
<dbReference type="EMBL" id="JAGTJJ010000017">
    <property type="protein sequence ID" value="MDC3984036.1"/>
    <property type="molecule type" value="Genomic_DNA"/>
</dbReference>